<dbReference type="AlphaFoldDB" id="A0A4Q1KM12"/>
<dbReference type="Proteomes" id="UP000290958">
    <property type="component" value="Unassembled WGS sequence"/>
</dbReference>
<sequence length="728" mass="77688">MTQTIRFDVDADGIATLTIDCPDQSMNVIGAQFLADLEAAIDRISAEDAIKGAVIASGKDSGFMAGMDLKAMEGMLLPPPGKSLDMATLFTRVFELNRVLRRLETCGKPVACAIEGICVGGGFELALACHRRVVGDNPKTQLGLPEILVGLFPGGGGSQRMPRITGVQTALMYMLQGKLFAPAEGAALKLIDEVVPAGTALEAAKTWVKANPAAFAQPWDIKGYKVPGGGSAMHPGFAQTFMGAVPMMQKEAQRNMNAPIALLSAIYEGLQLPMDRALRIESKYFAKVIAQPQSRNMVRTLFVNKQAAERGARRPADVAPSPTKKLAMLGAGMMGAGIATVSAQAGIEVVLLDRDMTSAEKGKAHVEAELQKRVSRGKMTADKMAEILARVTPVTDAADLAGCDFVIEAVFEDPAVKAEITQRVEKVLGADTIFGSNTSTLPITGLAKAWSKQENFIGVHFFSPVEKMPLVEIILGENTGATAIAKALDFVRQIKKTPIVVNDSRGFYTSRCFSTYVSEGAQMVAEGVNPALIENVGKQLGMPVGPLAVGDEVSIELAHKITVATKKALGDAYKATAADNVIEKMVVELGRLGRKNGKGYYEYPADGSAKFLWPGLSEHFPRAAQQPSAAQVRERLLYRQLIECARCYEEGVLTAPEDGDIGAIFGWGFAPWTGGPFSHMDTVGTKAVVETLDRLVLDYGDRFTPTAQLRDLAAHGTGFYSAAKKAAA</sequence>
<dbReference type="PANTHER" id="PTHR43612:SF3">
    <property type="entry name" value="TRIFUNCTIONAL ENZYME SUBUNIT ALPHA, MITOCHONDRIAL"/>
    <property type="match status" value="1"/>
</dbReference>
<evidence type="ECO:0000256" key="10">
    <source>
        <dbReference type="ARBA" id="ARBA00049556"/>
    </source>
</evidence>
<name>A0A4Q1KM12_9SPHN</name>
<keyword evidence="5" id="KW-0560">Oxidoreductase</keyword>
<dbReference type="OrthoDB" id="9771883at2"/>
<dbReference type="GO" id="GO:0070403">
    <property type="term" value="F:NAD+ binding"/>
    <property type="evidence" value="ECO:0007669"/>
    <property type="project" value="InterPro"/>
</dbReference>
<evidence type="ECO:0000259" key="12">
    <source>
        <dbReference type="Pfam" id="PF02737"/>
    </source>
</evidence>
<evidence type="ECO:0000256" key="7">
    <source>
        <dbReference type="ARBA" id="ARBA00023098"/>
    </source>
</evidence>
<dbReference type="CDD" id="cd06558">
    <property type="entry name" value="crotonase-like"/>
    <property type="match status" value="1"/>
</dbReference>
<comment type="caution">
    <text evidence="13">The sequence shown here is derived from an EMBL/GenBank/DDBJ whole genome shotgun (WGS) entry which is preliminary data.</text>
</comment>
<accession>A0A4Q1KM12</accession>
<evidence type="ECO:0000256" key="1">
    <source>
        <dbReference type="ARBA" id="ARBA00005005"/>
    </source>
</evidence>
<reference evidence="14" key="1">
    <citation type="submission" date="2019-01" db="EMBL/GenBank/DDBJ databases">
        <title>Cytophagaceae bacterium strain CAR-16.</title>
        <authorList>
            <person name="Chen W.-M."/>
        </authorList>
    </citation>
    <scope>NUCLEOTIDE SEQUENCE [LARGE SCALE GENOMIC DNA]</scope>
    <source>
        <strain evidence="14">CHR27</strain>
    </source>
</reference>
<evidence type="ECO:0000256" key="8">
    <source>
        <dbReference type="ARBA" id="ARBA00023239"/>
    </source>
</evidence>
<dbReference type="Pfam" id="PF02737">
    <property type="entry name" value="3HCDH_N"/>
    <property type="match status" value="1"/>
</dbReference>
<dbReference type="PANTHER" id="PTHR43612">
    <property type="entry name" value="TRIFUNCTIONAL ENZYME SUBUNIT ALPHA"/>
    <property type="match status" value="1"/>
</dbReference>
<dbReference type="EMBL" id="SBKP01000003">
    <property type="protein sequence ID" value="RXR29824.1"/>
    <property type="molecule type" value="Genomic_DNA"/>
</dbReference>
<dbReference type="InterPro" id="IPR036291">
    <property type="entry name" value="NAD(P)-bd_dom_sf"/>
</dbReference>
<dbReference type="InterPro" id="IPR006176">
    <property type="entry name" value="3-OHacyl-CoA_DH_NAD-bd"/>
</dbReference>
<dbReference type="SUPFAM" id="SSF51735">
    <property type="entry name" value="NAD(P)-binding Rossmann-fold domains"/>
    <property type="match status" value="1"/>
</dbReference>
<keyword evidence="14" id="KW-1185">Reference proteome</keyword>
<evidence type="ECO:0000256" key="9">
    <source>
        <dbReference type="ARBA" id="ARBA00023268"/>
    </source>
</evidence>
<feature type="domain" description="3-hydroxyacyl-CoA dehydrogenase NAD binding" evidence="12">
    <location>
        <begin position="325"/>
        <end position="503"/>
    </location>
</feature>
<evidence type="ECO:0000313" key="14">
    <source>
        <dbReference type="Proteomes" id="UP000290958"/>
    </source>
</evidence>
<keyword evidence="4" id="KW-0442">Lipid degradation</keyword>
<dbReference type="InterPro" id="IPR029045">
    <property type="entry name" value="ClpP/crotonase-like_dom_sf"/>
</dbReference>
<dbReference type="InterPro" id="IPR050136">
    <property type="entry name" value="FA_oxidation_alpha_subunit"/>
</dbReference>
<dbReference type="SUPFAM" id="SSF48179">
    <property type="entry name" value="6-phosphogluconate dehydrogenase C-terminal domain-like"/>
    <property type="match status" value="2"/>
</dbReference>
<keyword evidence="7" id="KW-0443">Lipid metabolism</keyword>
<protein>
    <submittedName>
        <fullName evidence="13">3-hydroxyacyl-CoA dehydrogenase</fullName>
    </submittedName>
</protein>
<evidence type="ECO:0000256" key="4">
    <source>
        <dbReference type="ARBA" id="ARBA00022963"/>
    </source>
</evidence>
<dbReference type="Gene3D" id="3.90.226.10">
    <property type="entry name" value="2-enoyl-CoA Hydratase, Chain A, domain 1"/>
    <property type="match status" value="1"/>
</dbReference>
<gene>
    <name evidence="13" type="ORF">EQG66_04570</name>
</gene>
<evidence type="ECO:0000256" key="2">
    <source>
        <dbReference type="ARBA" id="ARBA00007005"/>
    </source>
</evidence>
<keyword evidence="8" id="KW-0456">Lyase</keyword>
<keyword evidence="6" id="KW-0520">NAD</keyword>
<dbReference type="Pfam" id="PF00378">
    <property type="entry name" value="ECH_1"/>
    <property type="match status" value="1"/>
</dbReference>
<evidence type="ECO:0000259" key="11">
    <source>
        <dbReference type="Pfam" id="PF00725"/>
    </source>
</evidence>
<dbReference type="InterPro" id="IPR008927">
    <property type="entry name" value="6-PGluconate_DH-like_C_sf"/>
</dbReference>
<dbReference type="RefSeq" id="WP_129403362.1">
    <property type="nucleotide sequence ID" value="NZ_SBKP01000003.1"/>
</dbReference>
<comment type="pathway">
    <text evidence="1">Lipid metabolism; fatty acid beta-oxidation.</text>
</comment>
<feature type="domain" description="3-hydroxyacyl-CoA dehydrogenase C-terminal" evidence="11">
    <location>
        <begin position="506"/>
        <end position="603"/>
    </location>
</feature>
<dbReference type="UniPathway" id="UPA00659"/>
<dbReference type="Gene3D" id="1.10.1040.50">
    <property type="match status" value="1"/>
</dbReference>
<dbReference type="InterPro" id="IPR001753">
    <property type="entry name" value="Enoyl-CoA_hydra/iso"/>
</dbReference>
<keyword evidence="9" id="KW-0511">Multifunctional enzyme</keyword>
<keyword evidence="3" id="KW-0276">Fatty acid metabolism</keyword>
<organism evidence="13 14">
    <name type="scientific">Sphingobium fluviale</name>
    <dbReference type="NCBI Taxonomy" id="2506423"/>
    <lineage>
        <taxon>Bacteria</taxon>
        <taxon>Pseudomonadati</taxon>
        <taxon>Pseudomonadota</taxon>
        <taxon>Alphaproteobacteria</taxon>
        <taxon>Sphingomonadales</taxon>
        <taxon>Sphingomonadaceae</taxon>
        <taxon>Sphingobium</taxon>
    </lineage>
</organism>
<evidence type="ECO:0000256" key="3">
    <source>
        <dbReference type="ARBA" id="ARBA00022832"/>
    </source>
</evidence>
<dbReference type="SUPFAM" id="SSF52096">
    <property type="entry name" value="ClpP/crotonase"/>
    <property type="match status" value="1"/>
</dbReference>
<dbReference type="InterPro" id="IPR006108">
    <property type="entry name" value="3HC_DH_C"/>
</dbReference>
<comment type="catalytic activity">
    <reaction evidence="10">
        <text>a (3S)-3-hydroxyacyl-CoA + NAD(+) = a 3-oxoacyl-CoA + NADH + H(+)</text>
        <dbReference type="Rhea" id="RHEA:22432"/>
        <dbReference type="ChEBI" id="CHEBI:15378"/>
        <dbReference type="ChEBI" id="CHEBI:57318"/>
        <dbReference type="ChEBI" id="CHEBI:57540"/>
        <dbReference type="ChEBI" id="CHEBI:57945"/>
        <dbReference type="ChEBI" id="CHEBI:90726"/>
        <dbReference type="EC" id="1.1.1.35"/>
    </reaction>
</comment>
<evidence type="ECO:0000256" key="6">
    <source>
        <dbReference type="ARBA" id="ARBA00023027"/>
    </source>
</evidence>
<comment type="similarity">
    <text evidence="2">In the central section; belongs to the 3-hydroxyacyl-CoA dehydrogenase family.</text>
</comment>
<dbReference type="GO" id="GO:0006635">
    <property type="term" value="P:fatty acid beta-oxidation"/>
    <property type="evidence" value="ECO:0007669"/>
    <property type="project" value="UniProtKB-UniPathway"/>
</dbReference>
<dbReference type="GO" id="GO:0004300">
    <property type="term" value="F:enoyl-CoA hydratase activity"/>
    <property type="evidence" value="ECO:0007669"/>
    <property type="project" value="TreeGrafter"/>
</dbReference>
<evidence type="ECO:0000313" key="13">
    <source>
        <dbReference type="EMBL" id="RXR29824.1"/>
    </source>
</evidence>
<proteinExistence type="inferred from homology"/>
<dbReference type="Gene3D" id="3.40.50.720">
    <property type="entry name" value="NAD(P)-binding Rossmann-like Domain"/>
    <property type="match status" value="1"/>
</dbReference>
<dbReference type="Pfam" id="PF00725">
    <property type="entry name" value="3HCDH"/>
    <property type="match status" value="1"/>
</dbReference>
<evidence type="ECO:0000256" key="5">
    <source>
        <dbReference type="ARBA" id="ARBA00023002"/>
    </source>
</evidence>
<dbReference type="GO" id="GO:0016509">
    <property type="term" value="F:long-chain (3S)-3-hydroxyacyl-CoA dehydrogenase (NAD+) activity"/>
    <property type="evidence" value="ECO:0007669"/>
    <property type="project" value="TreeGrafter"/>
</dbReference>
<dbReference type="FunFam" id="3.40.50.720:FF:000009">
    <property type="entry name" value="Fatty oxidation complex, alpha subunit"/>
    <property type="match status" value="1"/>
</dbReference>